<dbReference type="GO" id="GO:0032259">
    <property type="term" value="P:methylation"/>
    <property type="evidence" value="ECO:0007669"/>
    <property type="project" value="UniProtKB-KW"/>
</dbReference>
<dbReference type="RefSeq" id="XP_020064365.1">
    <property type="nucleotide sequence ID" value="XM_020210886.1"/>
</dbReference>
<dbReference type="CDD" id="cd02440">
    <property type="entry name" value="AdoMet_MTases"/>
    <property type="match status" value="1"/>
</dbReference>
<dbReference type="STRING" id="984487.A0A1E4SIB6"/>
<proteinExistence type="predicted"/>
<dbReference type="SUPFAM" id="SSF53335">
    <property type="entry name" value="S-adenosyl-L-methionine-dependent methyltransferases"/>
    <property type="match status" value="1"/>
</dbReference>
<keyword evidence="3" id="KW-0808">Transferase</keyword>
<dbReference type="GeneID" id="30985022"/>
<dbReference type="Proteomes" id="UP000094285">
    <property type="component" value="Unassembled WGS sequence"/>
</dbReference>
<evidence type="ECO:0000256" key="1">
    <source>
        <dbReference type="SAM" id="MobiDB-lite"/>
    </source>
</evidence>
<protein>
    <submittedName>
        <fullName evidence="3">S-adenosyl-L-methionine-dependent methyltransferase</fullName>
    </submittedName>
</protein>
<dbReference type="OrthoDB" id="3647at2759"/>
<dbReference type="GO" id="GO:0008168">
    <property type="term" value="F:methyltransferase activity"/>
    <property type="evidence" value="ECO:0007669"/>
    <property type="project" value="UniProtKB-KW"/>
</dbReference>
<evidence type="ECO:0000259" key="2">
    <source>
        <dbReference type="Pfam" id="PF08242"/>
    </source>
</evidence>
<dbReference type="InterPro" id="IPR013217">
    <property type="entry name" value="Methyltransf_12"/>
</dbReference>
<keyword evidence="4" id="KW-1185">Reference proteome</keyword>
<dbReference type="AlphaFoldDB" id="A0A1E4SIB6"/>
<gene>
    <name evidence="3" type="ORF">CANTADRAFT_6400</name>
</gene>
<dbReference type="InterPro" id="IPR029063">
    <property type="entry name" value="SAM-dependent_MTases_sf"/>
</dbReference>
<feature type="compositionally biased region" description="Polar residues" evidence="1">
    <location>
        <begin position="65"/>
        <end position="76"/>
    </location>
</feature>
<keyword evidence="3" id="KW-0489">Methyltransferase</keyword>
<feature type="domain" description="Methyltransferase type 12" evidence="2">
    <location>
        <begin position="94"/>
        <end position="202"/>
    </location>
</feature>
<dbReference type="Gene3D" id="3.40.50.150">
    <property type="entry name" value="Vaccinia Virus protein VP39"/>
    <property type="match status" value="1"/>
</dbReference>
<reference evidence="4" key="1">
    <citation type="submission" date="2016-05" db="EMBL/GenBank/DDBJ databases">
        <title>Comparative genomics of biotechnologically important yeasts.</title>
        <authorList>
            <consortium name="DOE Joint Genome Institute"/>
            <person name="Riley R."/>
            <person name="Haridas S."/>
            <person name="Wolfe K.H."/>
            <person name="Lopes M.R."/>
            <person name="Hittinger C.T."/>
            <person name="Goker M."/>
            <person name="Salamov A."/>
            <person name="Wisecaver J."/>
            <person name="Long T.M."/>
            <person name="Aerts A.L."/>
            <person name="Barry K."/>
            <person name="Choi C."/>
            <person name="Clum A."/>
            <person name="Coughlan A.Y."/>
            <person name="Deshpande S."/>
            <person name="Douglass A.P."/>
            <person name="Hanson S.J."/>
            <person name="Klenk H.-P."/>
            <person name="Labutti K."/>
            <person name="Lapidus A."/>
            <person name="Lindquist E."/>
            <person name="Lipzen A."/>
            <person name="Meier-Kolthoff J.P."/>
            <person name="Ohm R.A."/>
            <person name="Otillar R.P."/>
            <person name="Pangilinan J."/>
            <person name="Peng Y."/>
            <person name="Rokas A."/>
            <person name="Rosa C.A."/>
            <person name="Scheuner C."/>
            <person name="Sibirny A.A."/>
            <person name="Slot J.C."/>
            <person name="Stielow J.B."/>
            <person name="Sun H."/>
            <person name="Kurtzman C.P."/>
            <person name="Blackwell M."/>
            <person name="Grigoriev I.V."/>
            <person name="Jeffries T.W."/>
        </authorList>
    </citation>
    <scope>NUCLEOTIDE SEQUENCE [LARGE SCALE GENOMIC DNA]</scope>
    <source>
        <strain evidence="4">NRRL Y-17324</strain>
    </source>
</reference>
<name>A0A1E4SIB6_9ASCO</name>
<sequence>MHQFSHTDAIAANNKVFDEDFAIKYENTEGMQVLSRIMAKIVLEFDVSGPRKTREESASLMGDPQTLSIGSKAQHSAPSEDFPYPLIRPGIKLMDFACGTGLFTQRLFPYLQGDSHTEVVGIDISRPFLDSFDKKAAANRSERLSISSYLYDIIDPAKQAELDAKFGGQFDVIVCTISYHHIENYRDVTKKLATFLRPGGWLLILDFYNEDVESCEQSENATNAVRHMGGLKVDSMNDTLGPYSGLINVSSARETRAHLWQKREFIENHLTKSVNEKMDAGELNSKLDASGDTVYLVEVSFILAVGQAGPTNK</sequence>
<feature type="region of interest" description="Disordered" evidence="1">
    <location>
        <begin position="54"/>
        <end position="76"/>
    </location>
</feature>
<dbReference type="PANTHER" id="PTHR43861">
    <property type="entry name" value="TRANS-ACONITATE 2-METHYLTRANSFERASE-RELATED"/>
    <property type="match status" value="1"/>
</dbReference>
<evidence type="ECO:0000313" key="4">
    <source>
        <dbReference type="Proteomes" id="UP000094285"/>
    </source>
</evidence>
<organism evidence="3 4">
    <name type="scientific">Suhomyces tanzawaensis NRRL Y-17324</name>
    <dbReference type="NCBI Taxonomy" id="984487"/>
    <lineage>
        <taxon>Eukaryota</taxon>
        <taxon>Fungi</taxon>
        <taxon>Dikarya</taxon>
        <taxon>Ascomycota</taxon>
        <taxon>Saccharomycotina</taxon>
        <taxon>Pichiomycetes</taxon>
        <taxon>Debaryomycetaceae</taxon>
        <taxon>Suhomyces</taxon>
    </lineage>
</organism>
<dbReference type="Pfam" id="PF08242">
    <property type="entry name" value="Methyltransf_12"/>
    <property type="match status" value="1"/>
</dbReference>
<dbReference type="EMBL" id="KV453912">
    <property type="protein sequence ID" value="ODV79243.1"/>
    <property type="molecule type" value="Genomic_DNA"/>
</dbReference>
<evidence type="ECO:0000313" key="3">
    <source>
        <dbReference type="EMBL" id="ODV79243.1"/>
    </source>
</evidence>
<accession>A0A1E4SIB6</accession>